<evidence type="ECO:0000256" key="1">
    <source>
        <dbReference type="SAM" id="MobiDB-lite"/>
    </source>
</evidence>
<feature type="compositionally biased region" description="Low complexity" evidence="1">
    <location>
        <begin position="162"/>
        <end position="171"/>
    </location>
</feature>
<feature type="region of interest" description="Disordered" evidence="1">
    <location>
        <begin position="1"/>
        <end position="54"/>
    </location>
</feature>
<feature type="compositionally biased region" description="Basic and acidic residues" evidence="1">
    <location>
        <begin position="151"/>
        <end position="161"/>
    </location>
</feature>
<feature type="region of interest" description="Disordered" evidence="1">
    <location>
        <begin position="223"/>
        <end position="256"/>
    </location>
</feature>
<comment type="caution">
    <text evidence="2">The sequence shown here is derived from an EMBL/GenBank/DDBJ whole genome shotgun (WGS) entry which is preliminary data.</text>
</comment>
<evidence type="ECO:0008006" key="4">
    <source>
        <dbReference type="Google" id="ProtNLM"/>
    </source>
</evidence>
<dbReference type="InterPro" id="IPR007062">
    <property type="entry name" value="PPI-2"/>
</dbReference>
<dbReference type="EMBL" id="JAVFKD010000012">
    <property type="protein sequence ID" value="KAK5993893.1"/>
    <property type="molecule type" value="Genomic_DNA"/>
</dbReference>
<evidence type="ECO:0000313" key="3">
    <source>
        <dbReference type="Proteomes" id="UP001338125"/>
    </source>
</evidence>
<keyword evidence="3" id="KW-1185">Reference proteome</keyword>
<feature type="compositionally biased region" description="Low complexity" evidence="1">
    <location>
        <begin position="27"/>
        <end position="39"/>
    </location>
</feature>
<name>A0ABR0SP59_9HYPO</name>
<protein>
    <recommendedName>
        <fullName evidence="4">Glc8 protein</fullName>
    </recommendedName>
</protein>
<proteinExistence type="predicted"/>
<feature type="compositionally biased region" description="Acidic residues" evidence="1">
    <location>
        <begin position="98"/>
        <end position="114"/>
    </location>
</feature>
<feature type="compositionally biased region" description="Pro residues" evidence="1">
    <location>
        <begin position="7"/>
        <end position="16"/>
    </location>
</feature>
<gene>
    <name evidence="2" type="ORF">PT974_07330</name>
</gene>
<feature type="compositionally biased region" description="Basic and acidic residues" evidence="1">
    <location>
        <begin position="172"/>
        <end position="181"/>
    </location>
</feature>
<dbReference type="Proteomes" id="UP001338125">
    <property type="component" value="Unassembled WGS sequence"/>
</dbReference>
<dbReference type="PANTHER" id="PTHR12398:SF20">
    <property type="entry name" value="PROTEIN PHOSPHATASE 1 REGULATORY INHIBITOR SUBUNIT 2"/>
    <property type="match status" value="1"/>
</dbReference>
<organism evidence="2 3">
    <name type="scientific">Cladobotryum mycophilum</name>
    <dbReference type="NCBI Taxonomy" id="491253"/>
    <lineage>
        <taxon>Eukaryota</taxon>
        <taxon>Fungi</taxon>
        <taxon>Dikarya</taxon>
        <taxon>Ascomycota</taxon>
        <taxon>Pezizomycotina</taxon>
        <taxon>Sordariomycetes</taxon>
        <taxon>Hypocreomycetidae</taxon>
        <taxon>Hypocreales</taxon>
        <taxon>Hypocreaceae</taxon>
        <taxon>Cladobotryum</taxon>
    </lineage>
</organism>
<feature type="region of interest" description="Disordered" evidence="1">
    <location>
        <begin position="76"/>
        <end position="208"/>
    </location>
</feature>
<accession>A0ABR0SP59</accession>
<sequence>MASVEHSPPPHSPPGPDTKRPRGILKSSSSYRKSSPDSSPTRERSMSSKEITLANTQINNAQRLKWDEANLYLTEQERTATMKITEPKTPYARHYDPTEDPSDDDGQGDAEAEGALDGTSRRRKAAGPGFEDDIPGLSLGEPEEEVPEGEAAPKGDGEEASHSASSSSARSPGEKTVHLEQEAIATPSAEDPLVGLSPEEIEKHHKFEEMRKKHYEMKNVADLLAHPEALADEEDEDDEDDEAPPVPPLPQANGSA</sequence>
<dbReference type="Pfam" id="PF04979">
    <property type="entry name" value="IPP-2"/>
    <property type="match status" value="1"/>
</dbReference>
<feature type="compositionally biased region" description="Acidic residues" evidence="1">
    <location>
        <begin position="230"/>
        <end position="243"/>
    </location>
</feature>
<evidence type="ECO:0000313" key="2">
    <source>
        <dbReference type="EMBL" id="KAK5993893.1"/>
    </source>
</evidence>
<reference evidence="2 3" key="1">
    <citation type="submission" date="2024-01" db="EMBL/GenBank/DDBJ databases">
        <title>Complete genome of Cladobotryum mycophilum ATHUM6906.</title>
        <authorList>
            <person name="Christinaki A.C."/>
            <person name="Myridakis A.I."/>
            <person name="Kouvelis V.N."/>
        </authorList>
    </citation>
    <scope>NUCLEOTIDE SEQUENCE [LARGE SCALE GENOMIC DNA]</scope>
    <source>
        <strain evidence="2 3">ATHUM6906</strain>
    </source>
</reference>
<dbReference type="PANTHER" id="PTHR12398">
    <property type="entry name" value="PROTEIN PHOSPHATASE INHIBITOR"/>
    <property type="match status" value="1"/>
</dbReference>
<dbReference type="Gene3D" id="6.10.250.1050">
    <property type="match status" value="1"/>
</dbReference>